<feature type="coiled-coil region" evidence="2">
    <location>
        <begin position="197"/>
        <end position="231"/>
    </location>
</feature>
<accession>A0A1G5KGH4</accession>
<dbReference type="Proteomes" id="UP000198538">
    <property type="component" value="Unassembled WGS sequence"/>
</dbReference>
<dbReference type="Pfam" id="PF08664">
    <property type="entry name" value="YcbB"/>
    <property type="match status" value="1"/>
</dbReference>
<dbReference type="PROSITE" id="PS50110">
    <property type="entry name" value="RESPONSE_REGULATORY"/>
    <property type="match status" value="1"/>
</dbReference>
<dbReference type="RefSeq" id="WP_090923443.1">
    <property type="nucleotide sequence ID" value="NZ_FMVM01000015.1"/>
</dbReference>
<keyword evidence="5" id="KW-1185">Reference proteome</keyword>
<evidence type="ECO:0000259" key="3">
    <source>
        <dbReference type="PROSITE" id="PS50110"/>
    </source>
</evidence>
<evidence type="ECO:0000256" key="1">
    <source>
        <dbReference type="PROSITE-ProRule" id="PRU00169"/>
    </source>
</evidence>
<dbReference type="AlphaFoldDB" id="A0A1G5KGH4"/>
<dbReference type="SMART" id="SM00448">
    <property type="entry name" value="REC"/>
    <property type="match status" value="1"/>
</dbReference>
<organism evidence="4 5">
    <name type="scientific">Paenibacillus polysaccharolyticus</name>
    <dbReference type="NCBI Taxonomy" id="582692"/>
    <lineage>
        <taxon>Bacteria</taxon>
        <taxon>Bacillati</taxon>
        <taxon>Bacillota</taxon>
        <taxon>Bacilli</taxon>
        <taxon>Bacillales</taxon>
        <taxon>Paenibacillaceae</taxon>
        <taxon>Paenibacillus</taxon>
    </lineage>
</organism>
<dbReference type="Pfam" id="PF00072">
    <property type="entry name" value="Response_reg"/>
    <property type="match status" value="1"/>
</dbReference>
<reference evidence="5" key="1">
    <citation type="submission" date="2016-10" db="EMBL/GenBank/DDBJ databases">
        <authorList>
            <person name="Varghese N."/>
            <person name="Submissions S."/>
        </authorList>
    </citation>
    <scope>NUCLEOTIDE SEQUENCE [LARGE SCALE GENOMIC DNA]</scope>
    <source>
        <strain evidence="5">BL9</strain>
    </source>
</reference>
<evidence type="ECO:0000313" key="4">
    <source>
        <dbReference type="EMBL" id="SCY99692.1"/>
    </source>
</evidence>
<dbReference type="InterPro" id="IPR001789">
    <property type="entry name" value="Sig_transdc_resp-reg_receiver"/>
</dbReference>
<feature type="modified residue" description="4-aspartylphosphate" evidence="1">
    <location>
        <position position="55"/>
    </location>
</feature>
<dbReference type="GO" id="GO:0000160">
    <property type="term" value="P:phosphorelay signal transduction system"/>
    <property type="evidence" value="ECO:0007669"/>
    <property type="project" value="InterPro"/>
</dbReference>
<gene>
    <name evidence="4" type="ORF">SAMN05720606_11519</name>
</gene>
<sequence>MTLSILIVDDDVVSRSMLQDIIENCGTGELAGMAEGGLEGQRMILDLKPDVVLIDLLMPDQDGIETVANLKRSGYNGKFIMISQVVNKEMVGAAYQKGIEFFIHKPINRVEVEHVLNKVNEQWKYERYVQEIKQSMARLNLVEAPAPAPAQTRTVRDSARSILMDLGIIGESGSKDIVALMEYAIEQKQASELPPLKESYEAVAQKYKLTAKEVEKECKAMEQRIRRTVLTALTNLASIGLTDYSNHKFEHYAPLYFDFQDVRMKMRAMEEEQASDNKSKVNIKKFLQVFYMETVEKINS</sequence>
<dbReference type="Gene3D" id="3.40.50.2300">
    <property type="match status" value="1"/>
</dbReference>
<evidence type="ECO:0000313" key="5">
    <source>
        <dbReference type="Proteomes" id="UP000198538"/>
    </source>
</evidence>
<evidence type="ECO:0000256" key="2">
    <source>
        <dbReference type="SAM" id="Coils"/>
    </source>
</evidence>
<dbReference type="STRING" id="582692.SAMN05720606_11519"/>
<keyword evidence="2" id="KW-0175">Coiled coil</keyword>
<name>A0A1G5KGH4_9BACL</name>
<dbReference type="PANTHER" id="PTHR43228:SF8">
    <property type="entry name" value="TRANSCRIPTIONAL REGULATORY PROTEIN GLNL"/>
    <property type="match status" value="1"/>
</dbReference>
<dbReference type="PANTHER" id="PTHR43228">
    <property type="entry name" value="TWO-COMPONENT RESPONSE REGULATOR"/>
    <property type="match status" value="1"/>
</dbReference>
<keyword evidence="1" id="KW-0597">Phosphoprotein</keyword>
<dbReference type="SUPFAM" id="SSF52172">
    <property type="entry name" value="CheY-like"/>
    <property type="match status" value="1"/>
</dbReference>
<protein>
    <submittedName>
        <fullName evidence="4">Two-component system, response regulator YcbB</fullName>
    </submittedName>
</protein>
<feature type="domain" description="Response regulatory" evidence="3">
    <location>
        <begin position="4"/>
        <end position="120"/>
    </location>
</feature>
<dbReference type="InterPro" id="IPR011006">
    <property type="entry name" value="CheY-like_superfamily"/>
</dbReference>
<dbReference type="EMBL" id="FMVM01000015">
    <property type="protein sequence ID" value="SCY99692.1"/>
    <property type="molecule type" value="Genomic_DNA"/>
</dbReference>
<proteinExistence type="predicted"/>
<dbReference type="InterPro" id="IPR052048">
    <property type="entry name" value="ST_Response_Regulator"/>
</dbReference>
<dbReference type="InterPro" id="IPR013972">
    <property type="entry name" value="YcbB"/>
</dbReference>